<evidence type="ECO:0000259" key="1">
    <source>
        <dbReference type="PROSITE" id="PS51819"/>
    </source>
</evidence>
<dbReference type="RefSeq" id="WP_040992413.1">
    <property type="nucleotide sequence ID" value="NZ_JTKH01000024.1"/>
</dbReference>
<keyword evidence="3" id="KW-1185">Reference proteome</keyword>
<accession>A0A0C2JJ41</accession>
<dbReference type="InterPro" id="IPR037523">
    <property type="entry name" value="VOC_core"/>
</dbReference>
<dbReference type="Proteomes" id="UP000031672">
    <property type="component" value="Unassembled WGS sequence"/>
</dbReference>
<dbReference type="EMBL" id="JTKH01000024">
    <property type="protein sequence ID" value="KII76474.1"/>
    <property type="molecule type" value="Genomic_DNA"/>
</dbReference>
<dbReference type="Pfam" id="PF00903">
    <property type="entry name" value="Glyoxalase"/>
    <property type="match status" value="1"/>
</dbReference>
<accession>A0A0C2JEX0</accession>
<name>A0A0C2JEX0_9VIBR</name>
<reference evidence="2 3" key="1">
    <citation type="submission" date="2014-11" db="EMBL/GenBank/DDBJ databases">
        <title>Draft Genome Sequence of Vibrio piscirenalis strains CECT 8603T and CECT 8604, two marine Gammaproteobacterium isolated from cultured gilthead sea bream (Sparus aurata).</title>
        <authorList>
            <person name="Arahal D.R."/>
            <person name="Rodrigo-Torres L."/>
            <person name="Lucena T."/>
            <person name="Pujalte M.J."/>
        </authorList>
    </citation>
    <scope>NUCLEOTIDE SEQUENCE [LARGE SCALE GENOMIC DNA]</scope>
    <source>
        <strain evidence="2 3">DCR 1-4-2</strain>
    </source>
</reference>
<dbReference type="AlphaFoldDB" id="A0A0C2JEX0"/>
<proteinExistence type="predicted"/>
<dbReference type="InterPro" id="IPR029068">
    <property type="entry name" value="Glyas_Bleomycin-R_OHBP_Dase"/>
</dbReference>
<evidence type="ECO:0000313" key="3">
    <source>
        <dbReference type="Proteomes" id="UP000031672"/>
    </source>
</evidence>
<protein>
    <recommendedName>
        <fullName evidence="1">VOC domain-containing protein</fullName>
    </recommendedName>
</protein>
<dbReference type="OrthoDB" id="9812656at2"/>
<organism evidence="2 3">
    <name type="scientific">Vibrio renipiscarius</name>
    <dbReference type="NCBI Taxonomy" id="1461322"/>
    <lineage>
        <taxon>Bacteria</taxon>
        <taxon>Pseudomonadati</taxon>
        <taxon>Pseudomonadota</taxon>
        <taxon>Gammaproteobacteria</taxon>
        <taxon>Vibrionales</taxon>
        <taxon>Vibrionaceae</taxon>
        <taxon>Vibrio</taxon>
    </lineage>
</organism>
<dbReference type="InterPro" id="IPR004360">
    <property type="entry name" value="Glyas_Fos-R_dOase_dom"/>
</dbReference>
<feature type="domain" description="VOC" evidence="1">
    <location>
        <begin position="6"/>
        <end position="130"/>
    </location>
</feature>
<dbReference type="SUPFAM" id="SSF54593">
    <property type="entry name" value="Glyoxalase/Bleomycin resistance protein/Dihydroxybiphenyl dioxygenase"/>
    <property type="match status" value="1"/>
</dbReference>
<dbReference type="Gene3D" id="3.10.180.10">
    <property type="entry name" value="2,3-Dihydroxybiphenyl 1,2-Dioxygenase, domain 1"/>
    <property type="match status" value="1"/>
</dbReference>
<dbReference type="PROSITE" id="PS51819">
    <property type="entry name" value="VOC"/>
    <property type="match status" value="1"/>
</dbReference>
<dbReference type="STRING" id="1461322.OJ16_16950"/>
<comment type="caution">
    <text evidence="2">The sequence shown here is derived from an EMBL/GenBank/DDBJ whole genome shotgun (WGS) entry which is preliminary data.</text>
</comment>
<gene>
    <name evidence="2" type="ORF">OJ16_16950</name>
</gene>
<evidence type="ECO:0000313" key="2">
    <source>
        <dbReference type="EMBL" id="KII76474.1"/>
    </source>
</evidence>
<sequence length="131" mass="14400">MQLTDFSGHIGIPVSNIATSEKFYRDIGFNVIERHNLDSGKGGTNHIAFLAFGKTLIELYQLDQEPTVGKAGAIHHFALSVEDLTEIKSNLSSKCIPLSVPDTDLPFANNGVTYIMIEGPNGEMIEFDQFK</sequence>